<dbReference type="Proteomes" id="UP001604043">
    <property type="component" value="Unassembled WGS sequence"/>
</dbReference>
<name>A0ABW6ZEV0_9HYPH</name>
<evidence type="ECO:0000313" key="2">
    <source>
        <dbReference type="Proteomes" id="UP001604043"/>
    </source>
</evidence>
<gene>
    <name evidence="1" type="ORF">V5F30_08945</name>
</gene>
<dbReference type="InterPro" id="IPR052534">
    <property type="entry name" value="Extracell_DNA_Util/SecSys_Comp"/>
</dbReference>
<dbReference type="PANTHER" id="PTHR40278">
    <property type="entry name" value="DNA UTILIZATION PROTEIN HOFN"/>
    <property type="match status" value="1"/>
</dbReference>
<comment type="caution">
    <text evidence="1">The sequence shown here is derived from an EMBL/GenBank/DDBJ whole genome shotgun (WGS) entry which is preliminary data.</text>
</comment>
<dbReference type="RefSeq" id="WP_394008272.1">
    <property type="nucleotide sequence ID" value="NZ_JBAFUR010000002.1"/>
</dbReference>
<reference evidence="1 2" key="1">
    <citation type="submission" date="2024-02" db="EMBL/GenBank/DDBJ databases">
        <title>Expansion and revision of Xanthobacter and proposal of Roseixanthobacter gen. nov.</title>
        <authorList>
            <person name="Soltysiak M.P.M."/>
            <person name="Jalihal A."/>
            <person name="Ory A."/>
            <person name="Chrisophersen C."/>
            <person name="Lee A.D."/>
            <person name="Boulton J."/>
            <person name="Springer M."/>
        </authorList>
    </citation>
    <scope>NUCLEOTIDE SEQUENCE [LARGE SCALE GENOMIC DNA]</scope>
    <source>
        <strain evidence="1 2">CB5</strain>
    </source>
</reference>
<dbReference type="InterPro" id="IPR007813">
    <property type="entry name" value="PilN"/>
</dbReference>
<dbReference type="InterPro" id="IPR043129">
    <property type="entry name" value="ATPase_NBD"/>
</dbReference>
<dbReference type="Gene3D" id="3.30.420.380">
    <property type="match status" value="1"/>
</dbReference>
<evidence type="ECO:0000313" key="1">
    <source>
        <dbReference type="EMBL" id="MFG1252326.1"/>
    </source>
</evidence>
<organism evidence="1 2">
    <name type="scientific">Xanthobacter aminoxidans</name>
    <dbReference type="NCBI Taxonomy" id="186280"/>
    <lineage>
        <taxon>Bacteria</taxon>
        <taxon>Pseudomonadati</taxon>
        <taxon>Pseudomonadota</taxon>
        <taxon>Alphaproteobacteria</taxon>
        <taxon>Hyphomicrobiales</taxon>
        <taxon>Xanthobacteraceae</taxon>
        <taxon>Xanthobacter</taxon>
    </lineage>
</organism>
<accession>A0ABW6ZEV0</accession>
<dbReference type="EMBL" id="JBAFUR010000002">
    <property type="protein sequence ID" value="MFG1252326.1"/>
    <property type="molecule type" value="Genomic_DNA"/>
</dbReference>
<dbReference type="SUPFAM" id="SSF53067">
    <property type="entry name" value="Actin-like ATPase domain"/>
    <property type="match status" value="1"/>
</dbReference>
<dbReference type="Pfam" id="PF05137">
    <property type="entry name" value="PilN"/>
    <property type="match status" value="1"/>
</dbReference>
<keyword evidence="2" id="KW-1185">Reference proteome</keyword>
<sequence length="360" mass="37723">MSMMPGAPDASLVTRFIDGFSAFIDLTATAVDTAIASGRARLGRLRAVRIEQGEDGAFHLPGVAPFHPDTGDMARALPPEMAAALKGREVELALDPARFLFRPLDLPEGARPYLDGIVRAQIDRLTPWSAAEAAFGWTAPEPLGDGRIRLMVAATPRARLAPALDALKGLGVGHLLLTTRQGEGAPIIVHAGASGEGGGTARLKQVLLGVLAAAALAATLASSVSGFLGGSLDEEQQTLDQAIAARRRAIAAARDGLGAEGAALRGLERAKREHAPTVLVLEALSQVLPDHTYLTALTIQNGKVELTGVSREAPSLVRLLEESKHFSAATFVAPTTRQPGDAGERFQIQADITLPFEVSQ</sequence>
<protein>
    <submittedName>
        <fullName evidence="1">PilN domain-containing protein</fullName>
    </submittedName>
</protein>
<dbReference type="PANTHER" id="PTHR40278:SF1">
    <property type="entry name" value="DNA UTILIZATION PROTEIN HOFN"/>
    <property type="match status" value="1"/>
</dbReference>
<proteinExistence type="predicted"/>